<dbReference type="SUPFAM" id="SSF52540">
    <property type="entry name" value="P-loop containing nucleoside triphosphate hydrolases"/>
    <property type="match status" value="2"/>
</dbReference>
<dbReference type="InterPro" id="IPR027417">
    <property type="entry name" value="P-loop_NTPase"/>
</dbReference>
<comment type="similarity">
    <text evidence="9">Belongs to the DEAD box helicase family. DDX24/MAK5 subfamily.</text>
</comment>
<dbReference type="InterPro" id="IPR011545">
    <property type="entry name" value="DEAD/DEAH_box_helicase_dom"/>
</dbReference>
<evidence type="ECO:0000256" key="7">
    <source>
        <dbReference type="ARBA" id="ARBA00022884"/>
    </source>
</evidence>
<evidence type="ECO:0000256" key="14">
    <source>
        <dbReference type="RuleBase" id="RU365068"/>
    </source>
</evidence>
<comment type="domain">
    <text evidence="14">The Q motif is unique to and characteristic of the DEAD box family of RNA helicases and controls ATP binding and hydrolysis.</text>
</comment>
<evidence type="ECO:0000256" key="6">
    <source>
        <dbReference type="ARBA" id="ARBA00022840"/>
    </source>
</evidence>
<dbReference type="GO" id="GO:0003724">
    <property type="term" value="F:RNA helicase activity"/>
    <property type="evidence" value="ECO:0007669"/>
    <property type="project" value="UniProtKB-EC"/>
</dbReference>
<dbReference type="PROSITE" id="PS00039">
    <property type="entry name" value="DEAD_ATP_HELICASE"/>
    <property type="match status" value="1"/>
</dbReference>
<dbReference type="InterPro" id="IPR014014">
    <property type="entry name" value="RNA_helicase_DEAD_Q_motif"/>
</dbReference>
<dbReference type="PANTHER" id="PTHR24031">
    <property type="entry name" value="RNA HELICASE"/>
    <property type="match status" value="1"/>
</dbReference>
<feature type="region of interest" description="Disordered" evidence="15">
    <location>
        <begin position="59"/>
        <end position="109"/>
    </location>
</feature>
<evidence type="ECO:0000313" key="19">
    <source>
        <dbReference type="EMBL" id="AFO96879.1"/>
    </source>
</evidence>
<reference evidence="19" key="1">
    <citation type="journal article" date="2014" name="Nature">
        <title>Elephant shark genome provides unique insights into gnathostome evolution.</title>
        <authorList>
            <consortium name="International Elephant Shark Genome Sequencing Consortium"/>
            <person name="Venkatesh B."/>
            <person name="Lee A.P."/>
            <person name="Ravi V."/>
            <person name="Maurya A.K."/>
            <person name="Lian M.M."/>
            <person name="Swann J.B."/>
            <person name="Ohta Y."/>
            <person name="Flajnik M.F."/>
            <person name="Sutoh Y."/>
            <person name="Kasahara M."/>
            <person name="Hoon S."/>
            <person name="Gangu V."/>
            <person name="Roy S.W."/>
            <person name="Irimia M."/>
            <person name="Korzh V."/>
            <person name="Kondrychyn I."/>
            <person name="Lim Z.W."/>
            <person name="Tay B.H."/>
            <person name="Tohari S."/>
            <person name="Kong K.W."/>
            <person name="Ho S."/>
            <person name="Lorente-Galdos B."/>
            <person name="Quilez J."/>
            <person name="Marques-Bonet T."/>
            <person name="Raney B.J."/>
            <person name="Ingham P.W."/>
            <person name="Tay A."/>
            <person name="Hillier L.W."/>
            <person name="Minx P."/>
            <person name="Boehm T."/>
            <person name="Wilson R.K."/>
            <person name="Brenner S."/>
            <person name="Warren W.C."/>
        </authorList>
    </citation>
    <scope>NUCLEOTIDE SEQUENCE</scope>
    <source>
        <tissue evidence="19">Heart</tissue>
    </source>
</reference>
<dbReference type="InterPro" id="IPR001650">
    <property type="entry name" value="Helicase_C-like"/>
</dbReference>
<evidence type="ECO:0000256" key="12">
    <source>
        <dbReference type="ARBA" id="ARBA00064166"/>
    </source>
</evidence>
<dbReference type="CDD" id="cd17946">
    <property type="entry name" value="DEADc_DDX24"/>
    <property type="match status" value="1"/>
</dbReference>
<dbReference type="GO" id="GO:0003723">
    <property type="term" value="F:RNA binding"/>
    <property type="evidence" value="ECO:0007669"/>
    <property type="project" value="UniProtKB-UniRule"/>
</dbReference>
<evidence type="ECO:0000256" key="4">
    <source>
        <dbReference type="ARBA" id="ARBA00022801"/>
    </source>
</evidence>
<feature type="compositionally biased region" description="Basic residues" evidence="15">
    <location>
        <begin position="148"/>
        <end position="158"/>
    </location>
</feature>
<feature type="domain" description="Helicase C-terminal" evidence="17">
    <location>
        <begin position="535"/>
        <end position="680"/>
    </location>
</feature>
<keyword evidence="3 14" id="KW-0547">Nucleotide-binding</keyword>
<evidence type="ECO:0000259" key="18">
    <source>
        <dbReference type="PROSITE" id="PS51195"/>
    </source>
</evidence>
<name>V9KF25_CALMI</name>
<comment type="subcellular location">
    <subcellularLocation>
        <location evidence="1">Nucleus</location>
    </subcellularLocation>
</comment>
<keyword evidence="6 14" id="KW-0067">ATP-binding</keyword>
<dbReference type="FunFam" id="3.40.50.300:FF:001059">
    <property type="entry name" value="ATP-dependent RNA helicase DDX24"/>
    <property type="match status" value="1"/>
</dbReference>
<comment type="catalytic activity">
    <reaction evidence="10 14">
        <text>ATP + H2O = ADP + phosphate + H(+)</text>
        <dbReference type="Rhea" id="RHEA:13065"/>
        <dbReference type="ChEBI" id="CHEBI:15377"/>
        <dbReference type="ChEBI" id="CHEBI:15378"/>
        <dbReference type="ChEBI" id="CHEBI:30616"/>
        <dbReference type="ChEBI" id="CHEBI:43474"/>
        <dbReference type="ChEBI" id="CHEBI:456216"/>
        <dbReference type="EC" id="3.6.4.13"/>
    </reaction>
</comment>
<feature type="region of interest" description="Disordered" evidence="15">
    <location>
        <begin position="131"/>
        <end position="176"/>
    </location>
</feature>
<feature type="short sequence motif" description="Q motif" evidence="13">
    <location>
        <begin position="195"/>
        <end position="223"/>
    </location>
</feature>
<evidence type="ECO:0000256" key="5">
    <source>
        <dbReference type="ARBA" id="ARBA00022806"/>
    </source>
</evidence>
<keyword evidence="5 14" id="KW-0347">Helicase</keyword>
<accession>V9KF25</accession>
<keyword evidence="7 14" id="KW-0694">RNA-binding</keyword>
<dbReference type="InterPro" id="IPR000629">
    <property type="entry name" value="RNA-helicase_DEAD-box_CS"/>
</dbReference>
<dbReference type="PROSITE" id="PS51194">
    <property type="entry name" value="HELICASE_CTER"/>
    <property type="match status" value="1"/>
</dbReference>
<evidence type="ECO:0000256" key="13">
    <source>
        <dbReference type="PROSITE-ProRule" id="PRU00552"/>
    </source>
</evidence>
<keyword evidence="8" id="KW-0539">Nucleus</keyword>
<dbReference type="GO" id="GO:0005634">
    <property type="term" value="C:nucleus"/>
    <property type="evidence" value="ECO:0007669"/>
    <property type="project" value="UniProtKB-SubCell"/>
</dbReference>
<dbReference type="Pfam" id="PF00271">
    <property type="entry name" value="Helicase_C"/>
    <property type="match status" value="1"/>
</dbReference>
<dbReference type="PROSITE" id="PS51195">
    <property type="entry name" value="Q_MOTIF"/>
    <property type="match status" value="1"/>
</dbReference>
<comment type="function">
    <text evidence="11">ATP-dependent RNA helicase that plays a role in various aspects of RNA metabolism including pre-mRNA splicing and is thereby involved in different biological processes such as cell cycle regulation or innate immunity. Plays an inhibitory role in TP53 transcriptional activity and subsequently in TP53 controlled cell growth arrest and senescence by inhibiting its EP300 mediated acetylation. Negatively regulates cytosolic RNA-mediated innate immune signaling at least in part by affecting RIPK1/IRF7 interactions. Alternatively, possesses antiviral activity by recognizing gammaherpesvirus transcripts in the context of lytic reactivation. Plays an essential role in cell cycle regulation in vascular smooth muscle cells by interacting with and regulating FANCA (Fanconi anemia complementation group A) mRNA.</text>
</comment>
<evidence type="ECO:0000256" key="9">
    <source>
        <dbReference type="ARBA" id="ARBA00038457"/>
    </source>
</evidence>
<feature type="compositionally biased region" description="Polar residues" evidence="15">
    <location>
        <begin position="76"/>
        <end position="96"/>
    </location>
</feature>
<evidence type="ECO:0000256" key="10">
    <source>
        <dbReference type="ARBA" id="ARBA00047984"/>
    </source>
</evidence>
<dbReference type="InterPro" id="IPR014001">
    <property type="entry name" value="Helicase_ATP-bd"/>
</dbReference>
<dbReference type="GO" id="GO:0005524">
    <property type="term" value="F:ATP binding"/>
    <property type="evidence" value="ECO:0007669"/>
    <property type="project" value="UniProtKB-UniRule"/>
</dbReference>
<evidence type="ECO:0000259" key="16">
    <source>
        <dbReference type="PROSITE" id="PS51192"/>
    </source>
</evidence>
<feature type="domain" description="DEAD-box RNA helicase Q" evidence="18">
    <location>
        <begin position="195"/>
        <end position="223"/>
    </location>
</feature>
<feature type="domain" description="Helicase ATP-binding" evidence="16">
    <location>
        <begin position="227"/>
        <end position="468"/>
    </location>
</feature>
<dbReference type="EC" id="3.6.4.13" evidence="14"/>
<dbReference type="Gene3D" id="3.40.50.300">
    <property type="entry name" value="P-loop containing nucleotide triphosphate hydrolases"/>
    <property type="match status" value="2"/>
</dbReference>
<protein>
    <recommendedName>
        <fullName evidence="14">ATP-dependent RNA helicase</fullName>
        <ecNumber evidence="14">3.6.4.13</ecNumber>
    </recommendedName>
</protein>
<dbReference type="AlphaFoldDB" id="V9KF25"/>
<sequence length="805" mass="91172">MKEQKTKRKFFAPPKVQRKRFEVTGQWKPMDIDPSIFGEADLGGLICFEELTDYESVSTVKGAEKKTKKRQLEVSLDSSSPKKLKTSGNDSPISPQTKKKKKKKNATDQHLKNVEDVDCFSEDVNEIERLVKNNQGVRETNNGSIAPQKKKKRKKKKSATSQQKELPRPPNSGKKVKNWTAVNQSQSLNQSADVSAWKDLFVPEPVLSALSSLGYSAPTPIQALVLPPAIRDKMDILGAAETGSGKTLAFAIPMINIILEWREAKETKLKRGEEVPDSNQDNSKNDNQDPISDDVLECAGEEQEEVEVNESEDEHGSPKLGCVKVINNAAIDFEVDAVCNDENPLMGLVLTPTRELAVQVKHHIDAVAKFTGIRTAILVGGMAPQKQERVLSRKPEIVIATPGRLWDLIKEKHPHLSHLRQLRCLVIDEADRMVEKGHFAELTELLELLNNKEYHPKRRIFVFSATLTMVHQAPSRILSKKHGKNIDKDTKLEILMQKIGMRTKPKVIDLTRKEGTVETLTETRIQCQAEEKDFYLYYFLLQYPGRTMVFANSIDCIRRLNGLLTHLECNPLPLHANMHQKQRLKNLERFAERESCVLLTTDVAARGLDIPNVQHVFHYQIPRTTETYVHRSGRTARASKAGLALMMVGPSDLLFFKKICKALGKDESIPFFPVQLKCMSAIKARVNTARSIEKMEYQYNKAQQHNSWFQQAAEALEVDLDDDVLMGGKHDEADEKQRQRMLKGMKKELKHMLSQPVFKNCLMTRYPTQMGRLILPDLPVATQESALSTIIKHKKKQPLHKKAKC</sequence>
<evidence type="ECO:0000256" key="11">
    <source>
        <dbReference type="ARBA" id="ARBA00054398"/>
    </source>
</evidence>
<dbReference type="EMBL" id="JW864362">
    <property type="protein sequence ID" value="AFO96879.1"/>
    <property type="molecule type" value="mRNA"/>
</dbReference>
<evidence type="ECO:0000256" key="8">
    <source>
        <dbReference type="ARBA" id="ARBA00023242"/>
    </source>
</evidence>
<proteinExistence type="evidence at transcript level"/>
<feature type="compositionally biased region" description="Polar residues" evidence="15">
    <location>
        <begin position="132"/>
        <end position="145"/>
    </location>
</feature>
<dbReference type="SMART" id="SM00487">
    <property type="entry name" value="DEXDc"/>
    <property type="match status" value="1"/>
</dbReference>
<dbReference type="CDD" id="cd18787">
    <property type="entry name" value="SF2_C_DEAD"/>
    <property type="match status" value="1"/>
</dbReference>
<comment type="subunit">
    <text evidence="12">Interacts with FADD. Interacts with RIPK1; this interaction disrupts RLR signaling activation of IFN-dependent transcription factor IRF7. Interacts with NIP7. Interacts with EP300; this interaction prevents TP53 acetylation mediated by EP300.</text>
</comment>
<keyword evidence="2" id="KW-0597">Phosphoprotein</keyword>
<keyword evidence="4 14" id="KW-0378">Hydrolase</keyword>
<evidence type="ECO:0000256" key="2">
    <source>
        <dbReference type="ARBA" id="ARBA00022553"/>
    </source>
</evidence>
<comment type="function">
    <text evidence="14">RNA helicase.</text>
</comment>
<organism evidence="19">
    <name type="scientific">Callorhinchus milii</name>
    <name type="common">Ghost shark</name>
    <dbReference type="NCBI Taxonomy" id="7868"/>
    <lineage>
        <taxon>Eukaryota</taxon>
        <taxon>Metazoa</taxon>
        <taxon>Chordata</taxon>
        <taxon>Craniata</taxon>
        <taxon>Vertebrata</taxon>
        <taxon>Chondrichthyes</taxon>
        <taxon>Holocephali</taxon>
        <taxon>Chimaeriformes</taxon>
        <taxon>Callorhinchidae</taxon>
        <taxon>Callorhinchus</taxon>
    </lineage>
</organism>
<feature type="region of interest" description="Disordered" evidence="15">
    <location>
        <begin position="269"/>
        <end position="293"/>
    </location>
</feature>
<dbReference type="PROSITE" id="PS51192">
    <property type="entry name" value="HELICASE_ATP_BIND_1"/>
    <property type="match status" value="1"/>
</dbReference>
<dbReference type="Pfam" id="PF00270">
    <property type="entry name" value="DEAD"/>
    <property type="match status" value="1"/>
</dbReference>
<evidence type="ECO:0000259" key="17">
    <source>
        <dbReference type="PROSITE" id="PS51194"/>
    </source>
</evidence>
<dbReference type="GO" id="GO:0016787">
    <property type="term" value="F:hydrolase activity"/>
    <property type="evidence" value="ECO:0007669"/>
    <property type="project" value="UniProtKB-KW"/>
</dbReference>
<evidence type="ECO:0000256" key="3">
    <source>
        <dbReference type="ARBA" id="ARBA00022741"/>
    </source>
</evidence>
<evidence type="ECO:0000256" key="15">
    <source>
        <dbReference type="SAM" id="MobiDB-lite"/>
    </source>
</evidence>
<evidence type="ECO:0000256" key="1">
    <source>
        <dbReference type="ARBA" id="ARBA00004123"/>
    </source>
</evidence>
<dbReference type="SMART" id="SM00490">
    <property type="entry name" value="HELICc"/>
    <property type="match status" value="1"/>
</dbReference>